<dbReference type="KEGG" id="msw:MSSIT_1440"/>
<dbReference type="CDD" id="cd02040">
    <property type="entry name" value="NifH"/>
    <property type="match status" value="1"/>
</dbReference>
<dbReference type="Pfam" id="PF00142">
    <property type="entry name" value="Fer4_NifH"/>
    <property type="match status" value="1"/>
</dbReference>
<evidence type="ECO:0000256" key="5">
    <source>
        <dbReference type="ARBA" id="ARBA00022840"/>
    </source>
</evidence>
<evidence type="ECO:0000313" key="12">
    <source>
        <dbReference type="Proteomes" id="UP000033111"/>
    </source>
</evidence>
<keyword evidence="8" id="KW-0560">Oxidoreductase</keyword>
<dbReference type="OrthoDB" id="53358at2157"/>
<keyword evidence="8" id="KW-0004">4Fe-4S</keyword>
<dbReference type="RefSeq" id="WP_048171371.1">
    <property type="nucleotide sequence ID" value="NZ_CP009506.1"/>
</dbReference>
<dbReference type="PRINTS" id="PR00091">
    <property type="entry name" value="NITROGNASEII"/>
</dbReference>
<proteinExistence type="inferred from homology"/>
<dbReference type="InterPro" id="IPR027417">
    <property type="entry name" value="P-loop_NTPase"/>
</dbReference>
<evidence type="ECO:0000259" key="10">
    <source>
        <dbReference type="Pfam" id="PF00148"/>
    </source>
</evidence>
<keyword evidence="4 8" id="KW-0547">Nucleotide-binding</keyword>
<evidence type="ECO:0000256" key="3">
    <source>
        <dbReference type="ARBA" id="ARBA00022723"/>
    </source>
</evidence>
<evidence type="ECO:0000256" key="4">
    <source>
        <dbReference type="ARBA" id="ARBA00022741"/>
    </source>
</evidence>
<dbReference type="Proteomes" id="UP000033111">
    <property type="component" value="Chromosome"/>
</dbReference>
<dbReference type="PROSITE" id="PS00692">
    <property type="entry name" value="NIFH_FRXC_2"/>
    <property type="match status" value="1"/>
</dbReference>
<comment type="similarity">
    <text evidence="2 8">Belongs to the NifH/BchL/ChlL family.</text>
</comment>
<accession>A0A0E3P609</accession>
<keyword evidence="5 8" id="KW-0067">ATP-binding</keyword>
<feature type="region of interest" description="Disordered" evidence="9">
    <location>
        <begin position="299"/>
        <end position="318"/>
    </location>
</feature>
<dbReference type="InterPro" id="IPR000392">
    <property type="entry name" value="NifH/frxC"/>
</dbReference>
<dbReference type="Gene3D" id="3.40.50.12380">
    <property type="entry name" value="Nitrogenase MoFe cofactor biosynthesis protein NifE, C-terminal"/>
    <property type="match status" value="1"/>
</dbReference>
<evidence type="ECO:0000256" key="9">
    <source>
        <dbReference type="SAM" id="MobiDB-lite"/>
    </source>
</evidence>
<evidence type="ECO:0000256" key="1">
    <source>
        <dbReference type="ARBA" id="ARBA00001966"/>
    </source>
</evidence>
<evidence type="ECO:0000313" key="11">
    <source>
        <dbReference type="EMBL" id="AKB28159.1"/>
    </source>
</evidence>
<dbReference type="PANTHER" id="PTHR42864:SF2">
    <property type="entry name" value="LIGHT-INDEPENDENT PROTOCHLOROPHYLLIDE REDUCTASE IRON-SULFUR ATP-BINDING PROTEIN"/>
    <property type="match status" value="1"/>
</dbReference>
<dbReference type="GO" id="GO:0046872">
    <property type="term" value="F:metal ion binding"/>
    <property type="evidence" value="ECO:0007669"/>
    <property type="project" value="UniProtKB-KW"/>
</dbReference>
<dbReference type="Pfam" id="PF00148">
    <property type="entry name" value="Oxidored_nitro"/>
    <property type="match status" value="1"/>
</dbReference>
<keyword evidence="7 8" id="KW-0411">Iron-sulfur</keyword>
<sequence length="755" mass="82023">MIQIALYGKGGIGKSTVSANLSAALADLNKRVLQVGCDPKHDSTRLLLGGTAIPTVLDYMRETPGETQQLEALVFEGYGRTACVEAGGPKPGIGCAGRGILSSFEVLKRLGLRASSFDVVLYDVLGDVVCGGFAVPLRKEYADAVFLVTSGEYMSLYAANNILRGIRNFEDTKPRVAGIIFNSRGLFSGEERVFTFSRAVGLPVLASIPRDEVFSQAEKAGKTLAEAFPSSASAGIFRDLAVYVETLEKDRNLLHPANPLGDLELEALVLGRRERVCMKPFATDPAPYEQTGAESCSRCQEKGPSAEIPSGIPETNSAETPEEVLIQSPTPLPSRPPLYGCAFSGAVTATFQVSDAATVLHGPRSCTHITADALTCSFLRGGGINAGEVKQVPGLLPTDMEEEDIIFGGLEKLERKIEEALSAGWQTVFVVSTCPGGIIGDDVKRATSRVKTRFPRARVIPVPVEGVLTGDFSAGLLEGYKRVADLIDPSVTPEKCLVNIIGERSFSLREEEHFRTIEGLLKKLGYGVNCRFLKGADTLSLRSFKKAEINMLACDDPDTRALQAYLSDRFGLEFFELPFPVGFRESSLWVKALTAHLIPGEDPSPLLEEQKEHYRAGIEKYAPQLSGKRVLVVSYTEDIGWVLDTIRDLGMEIVKVGISVSFFGGGSPGFLSSDAFHVERDYTDEKRARDVRILMPDLVLSNYAPSVPEDGVHYDTIPFSPQVGFLSGLELAKRWSTLLRLPVTEGWKYDRGDES</sequence>
<dbReference type="SUPFAM" id="SSF52540">
    <property type="entry name" value="P-loop containing nucleoside triphosphate hydrolases"/>
    <property type="match status" value="1"/>
</dbReference>
<keyword evidence="12" id="KW-1185">Reference proteome</keyword>
<dbReference type="SUPFAM" id="SSF53807">
    <property type="entry name" value="Helical backbone' metal receptor"/>
    <property type="match status" value="1"/>
</dbReference>
<reference evidence="11 12" key="1">
    <citation type="submission" date="2014-07" db="EMBL/GenBank/DDBJ databases">
        <title>Methanogenic archaea and the global carbon cycle.</title>
        <authorList>
            <person name="Henriksen J.R."/>
            <person name="Luke J."/>
            <person name="Reinhart S."/>
            <person name="Benedict M.N."/>
            <person name="Youngblut N.D."/>
            <person name="Metcalf M.E."/>
            <person name="Whitaker R.J."/>
            <person name="Metcalf W.W."/>
        </authorList>
    </citation>
    <scope>NUCLEOTIDE SEQUENCE [LARGE SCALE GENOMIC DNA]</scope>
    <source>
        <strain evidence="11 12">T4/M</strain>
    </source>
</reference>
<evidence type="ECO:0000256" key="7">
    <source>
        <dbReference type="ARBA" id="ARBA00023014"/>
    </source>
</evidence>
<evidence type="ECO:0000256" key="6">
    <source>
        <dbReference type="ARBA" id="ARBA00023004"/>
    </source>
</evidence>
<dbReference type="GO" id="GO:0005524">
    <property type="term" value="F:ATP binding"/>
    <property type="evidence" value="ECO:0007669"/>
    <property type="project" value="UniProtKB-KW"/>
</dbReference>
<dbReference type="GO" id="GO:0051539">
    <property type="term" value="F:4 iron, 4 sulfur cluster binding"/>
    <property type="evidence" value="ECO:0007669"/>
    <property type="project" value="UniProtKB-KW"/>
</dbReference>
<dbReference type="PROSITE" id="PS51026">
    <property type="entry name" value="NIFH_FRXC_3"/>
    <property type="match status" value="1"/>
</dbReference>
<dbReference type="PANTHER" id="PTHR42864">
    <property type="entry name" value="LIGHT-INDEPENDENT PROTOCHLOROPHYLLIDE REDUCTASE IRON-SULFUR ATP-BINDING PROTEIN"/>
    <property type="match status" value="1"/>
</dbReference>
<name>A0A0E3P609_9EURY</name>
<feature type="domain" description="Nitrogenase/oxidoreductase component 1" evidence="10">
    <location>
        <begin position="341"/>
        <end position="739"/>
    </location>
</feature>
<dbReference type="InterPro" id="IPR000510">
    <property type="entry name" value="Nase/OxRdtase_comp1"/>
</dbReference>
<keyword evidence="3 8" id="KW-0479">Metal-binding</keyword>
<evidence type="ECO:0000256" key="2">
    <source>
        <dbReference type="ARBA" id="ARBA00005504"/>
    </source>
</evidence>
<gene>
    <name evidence="11" type="ORF">MSSIT_1440</name>
</gene>
<keyword evidence="6 8" id="KW-0408">Iron</keyword>
<dbReference type="InterPro" id="IPR030655">
    <property type="entry name" value="NifH/chlL_CS"/>
</dbReference>
<dbReference type="AlphaFoldDB" id="A0A0E3P609"/>
<dbReference type="PATRIC" id="fig|1434120.4.peg.1845"/>
<dbReference type="GO" id="GO:0016491">
    <property type="term" value="F:oxidoreductase activity"/>
    <property type="evidence" value="ECO:0007669"/>
    <property type="project" value="UniProtKB-KW"/>
</dbReference>
<dbReference type="EMBL" id="CP009506">
    <property type="protein sequence ID" value="AKB28159.1"/>
    <property type="molecule type" value="Genomic_DNA"/>
</dbReference>
<organism evidence="11 12">
    <name type="scientific">Methanosarcina siciliae T4/M</name>
    <dbReference type="NCBI Taxonomy" id="1434120"/>
    <lineage>
        <taxon>Archaea</taxon>
        <taxon>Methanobacteriati</taxon>
        <taxon>Methanobacteriota</taxon>
        <taxon>Stenosarchaea group</taxon>
        <taxon>Methanomicrobia</taxon>
        <taxon>Methanosarcinales</taxon>
        <taxon>Methanosarcinaceae</taxon>
        <taxon>Methanosarcina</taxon>
    </lineage>
</organism>
<evidence type="ECO:0000256" key="8">
    <source>
        <dbReference type="RuleBase" id="RU003688"/>
    </source>
</evidence>
<dbReference type="Gene3D" id="3.40.50.300">
    <property type="entry name" value="P-loop containing nucleotide triphosphate hydrolases"/>
    <property type="match status" value="1"/>
</dbReference>
<dbReference type="HOGENOM" id="CLU_378090_0_0_2"/>
<protein>
    <submittedName>
        <fullName evidence="11">Nitrogenase (Molybdenum-iron) reductase and maturation protein NifH</fullName>
    </submittedName>
</protein>
<comment type="cofactor">
    <cofactor evidence="1">
        <name>[4Fe-4S] cluster</name>
        <dbReference type="ChEBI" id="CHEBI:49883"/>
    </cofactor>
</comment>
<dbReference type="PROSITE" id="PS00746">
    <property type="entry name" value="NIFH_FRXC_1"/>
    <property type="match status" value="1"/>
</dbReference>
<dbReference type="Gene3D" id="3.40.50.1980">
    <property type="entry name" value="Nitrogenase molybdenum iron protein domain"/>
    <property type="match status" value="1"/>
</dbReference>
<dbReference type="GeneID" id="24860269"/>